<keyword evidence="4 5" id="KW-0862">Zinc</keyword>
<evidence type="ECO:0000256" key="3">
    <source>
        <dbReference type="ARBA" id="ARBA00022771"/>
    </source>
</evidence>
<dbReference type="InterPro" id="IPR017907">
    <property type="entry name" value="Znf_RING_CS"/>
</dbReference>
<feature type="zinc finger region" description="C3H1-type" evidence="5">
    <location>
        <begin position="49"/>
        <end position="76"/>
    </location>
</feature>
<dbReference type="Pfam" id="PF14608">
    <property type="entry name" value="zf-CCCH_2"/>
    <property type="match status" value="2"/>
</dbReference>
<reference evidence="8 9" key="1">
    <citation type="journal article" date="2019" name="Nat. Ecol. Evol.">
        <title>Megaphylogeny resolves global patterns of mushroom evolution.</title>
        <authorList>
            <person name="Varga T."/>
            <person name="Krizsan K."/>
            <person name="Foldi C."/>
            <person name="Dima B."/>
            <person name="Sanchez-Garcia M."/>
            <person name="Sanchez-Ramirez S."/>
            <person name="Szollosi G.J."/>
            <person name="Szarkandi J.G."/>
            <person name="Papp V."/>
            <person name="Albert L."/>
            <person name="Andreopoulos W."/>
            <person name="Angelini C."/>
            <person name="Antonin V."/>
            <person name="Barry K.W."/>
            <person name="Bougher N.L."/>
            <person name="Buchanan P."/>
            <person name="Buyck B."/>
            <person name="Bense V."/>
            <person name="Catcheside P."/>
            <person name="Chovatia M."/>
            <person name="Cooper J."/>
            <person name="Damon W."/>
            <person name="Desjardin D."/>
            <person name="Finy P."/>
            <person name="Geml J."/>
            <person name="Haridas S."/>
            <person name="Hughes K."/>
            <person name="Justo A."/>
            <person name="Karasinski D."/>
            <person name="Kautmanova I."/>
            <person name="Kiss B."/>
            <person name="Kocsube S."/>
            <person name="Kotiranta H."/>
            <person name="LaButti K.M."/>
            <person name="Lechner B.E."/>
            <person name="Liimatainen K."/>
            <person name="Lipzen A."/>
            <person name="Lukacs Z."/>
            <person name="Mihaltcheva S."/>
            <person name="Morgado L.N."/>
            <person name="Niskanen T."/>
            <person name="Noordeloos M.E."/>
            <person name="Ohm R.A."/>
            <person name="Ortiz-Santana B."/>
            <person name="Ovrebo C."/>
            <person name="Racz N."/>
            <person name="Riley R."/>
            <person name="Savchenko A."/>
            <person name="Shiryaev A."/>
            <person name="Soop K."/>
            <person name="Spirin V."/>
            <person name="Szebenyi C."/>
            <person name="Tomsovsky M."/>
            <person name="Tulloss R.E."/>
            <person name="Uehling J."/>
            <person name="Grigoriev I.V."/>
            <person name="Vagvolgyi C."/>
            <person name="Papp T."/>
            <person name="Martin F.M."/>
            <person name="Miettinen O."/>
            <person name="Hibbett D.S."/>
            <person name="Nagy L.G."/>
        </authorList>
    </citation>
    <scope>NUCLEOTIDE SEQUENCE [LARGE SCALE GENOMIC DNA]</scope>
    <source>
        <strain evidence="8 9">CBS 962.96</strain>
    </source>
</reference>
<dbReference type="SMART" id="SM00356">
    <property type="entry name" value="ZnF_C3H1"/>
    <property type="match status" value="3"/>
</dbReference>
<feature type="domain" description="C3H1-type" evidence="7">
    <location>
        <begin position="8"/>
        <end position="36"/>
    </location>
</feature>
<dbReference type="InterPro" id="IPR001841">
    <property type="entry name" value="Znf_RING"/>
</dbReference>
<feature type="domain" description="RING-type" evidence="6">
    <location>
        <begin position="91"/>
        <end position="142"/>
    </location>
</feature>
<proteinExistence type="predicted"/>
<evidence type="ECO:0000256" key="2">
    <source>
        <dbReference type="ARBA" id="ARBA00022723"/>
    </source>
</evidence>
<dbReference type="EMBL" id="ML179124">
    <property type="protein sequence ID" value="THU99153.1"/>
    <property type="molecule type" value="Genomic_DNA"/>
</dbReference>
<dbReference type="InterPro" id="IPR000571">
    <property type="entry name" value="Znf_CCCH"/>
</dbReference>
<dbReference type="Gene3D" id="3.30.40.10">
    <property type="entry name" value="Zinc/RING finger domain, C3HC4 (zinc finger)"/>
    <property type="match status" value="1"/>
</dbReference>
<evidence type="ECO:0000313" key="8">
    <source>
        <dbReference type="EMBL" id="THU99153.1"/>
    </source>
</evidence>
<dbReference type="InterPro" id="IPR018957">
    <property type="entry name" value="Znf_C3HC4_RING-type"/>
</dbReference>
<dbReference type="SMART" id="SM00184">
    <property type="entry name" value="RING"/>
    <property type="match status" value="1"/>
</dbReference>
<dbReference type="AlphaFoldDB" id="A0A4S8MB38"/>
<evidence type="ECO:0000256" key="5">
    <source>
        <dbReference type="PROSITE-ProRule" id="PRU00723"/>
    </source>
</evidence>
<sequence length="243" mass="27686">MVDRPSTSKPRGICRYYKCPRGCFAGKNCKFLHADPAVDKGPNAKLTPYDQAKTCRYYSQGYCKRGDKCWFLHAAPSTHASRSPEEAEDLCSICFEKPNLYGLLTGCSHVFCITCIKQWRDPTEKSGDLIDSGVHKKCPMCRVPSKYIVPSSLPVKHGDPMKIEVINAYKQSMSRIPCRYFMRSLALDQNKPRCPFGKDCFYKHVKEDGTPYVFTEGVDESMRVRNRVSVDLLYISDILLSYM</sequence>
<dbReference type="SUPFAM" id="SSF90229">
    <property type="entry name" value="CCCH zinc finger"/>
    <property type="match status" value="1"/>
</dbReference>
<keyword evidence="3 5" id="KW-0863">Zinc-finger</keyword>
<feature type="zinc finger region" description="C3H1-type" evidence="5">
    <location>
        <begin position="172"/>
        <end position="207"/>
    </location>
</feature>
<evidence type="ECO:0000256" key="4">
    <source>
        <dbReference type="ARBA" id="ARBA00022833"/>
    </source>
</evidence>
<keyword evidence="1" id="KW-0808">Transferase</keyword>
<dbReference type="GO" id="GO:0000209">
    <property type="term" value="P:protein polyubiquitination"/>
    <property type="evidence" value="ECO:0007669"/>
    <property type="project" value="InterPro"/>
</dbReference>
<dbReference type="InterPro" id="IPR045072">
    <property type="entry name" value="MKRN-like"/>
</dbReference>
<dbReference type="Proteomes" id="UP000297245">
    <property type="component" value="Unassembled WGS sequence"/>
</dbReference>
<dbReference type="PANTHER" id="PTHR11224:SF10">
    <property type="entry name" value="IP09428P-RELATED"/>
    <property type="match status" value="1"/>
</dbReference>
<evidence type="ECO:0000259" key="6">
    <source>
        <dbReference type="PROSITE" id="PS50089"/>
    </source>
</evidence>
<name>A0A4S8MB38_DENBC</name>
<keyword evidence="2 5" id="KW-0479">Metal-binding</keyword>
<dbReference type="InterPro" id="IPR013083">
    <property type="entry name" value="Znf_RING/FYVE/PHD"/>
</dbReference>
<evidence type="ECO:0000313" key="9">
    <source>
        <dbReference type="Proteomes" id="UP000297245"/>
    </source>
</evidence>
<dbReference type="GO" id="GO:0008270">
    <property type="term" value="F:zinc ion binding"/>
    <property type="evidence" value="ECO:0007669"/>
    <property type="project" value="UniProtKB-KW"/>
</dbReference>
<dbReference type="PROSITE" id="PS00518">
    <property type="entry name" value="ZF_RING_1"/>
    <property type="match status" value="1"/>
</dbReference>
<protein>
    <submittedName>
        <fullName evidence="8">Uncharacterized protein</fullName>
    </submittedName>
</protein>
<evidence type="ECO:0000256" key="1">
    <source>
        <dbReference type="ARBA" id="ARBA00022679"/>
    </source>
</evidence>
<dbReference type="GO" id="GO:0061630">
    <property type="term" value="F:ubiquitin protein ligase activity"/>
    <property type="evidence" value="ECO:0007669"/>
    <property type="project" value="InterPro"/>
</dbReference>
<organism evidence="8 9">
    <name type="scientific">Dendrothele bispora (strain CBS 962.96)</name>
    <dbReference type="NCBI Taxonomy" id="1314807"/>
    <lineage>
        <taxon>Eukaryota</taxon>
        <taxon>Fungi</taxon>
        <taxon>Dikarya</taxon>
        <taxon>Basidiomycota</taxon>
        <taxon>Agaricomycotina</taxon>
        <taxon>Agaricomycetes</taxon>
        <taxon>Agaricomycetidae</taxon>
        <taxon>Agaricales</taxon>
        <taxon>Agaricales incertae sedis</taxon>
        <taxon>Dendrothele</taxon>
    </lineage>
</organism>
<dbReference type="PROSITE" id="PS50103">
    <property type="entry name" value="ZF_C3H1"/>
    <property type="match status" value="3"/>
</dbReference>
<dbReference type="InterPro" id="IPR036855">
    <property type="entry name" value="Znf_CCCH_sf"/>
</dbReference>
<dbReference type="Pfam" id="PF00097">
    <property type="entry name" value="zf-C3HC4"/>
    <property type="match status" value="1"/>
</dbReference>
<dbReference type="Gene3D" id="3.30.1370.210">
    <property type="match status" value="1"/>
</dbReference>
<dbReference type="PANTHER" id="PTHR11224">
    <property type="entry name" value="MAKORIN-RELATED"/>
    <property type="match status" value="1"/>
</dbReference>
<dbReference type="SUPFAM" id="SSF57850">
    <property type="entry name" value="RING/U-box"/>
    <property type="match status" value="1"/>
</dbReference>
<gene>
    <name evidence="8" type="ORF">K435DRAFT_818674</name>
</gene>
<evidence type="ECO:0000259" key="7">
    <source>
        <dbReference type="PROSITE" id="PS50103"/>
    </source>
</evidence>
<keyword evidence="9" id="KW-1185">Reference proteome</keyword>
<dbReference type="Pfam" id="PF18345">
    <property type="entry name" value="zf_CCCH_4"/>
    <property type="match status" value="1"/>
</dbReference>
<feature type="domain" description="C3H1-type" evidence="7">
    <location>
        <begin position="172"/>
        <end position="207"/>
    </location>
</feature>
<feature type="zinc finger region" description="C3H1-type" evidence="5">
    <location>
        <begin position="8"/>
        <end position="36"/>
    </location>
</feature>
<feature type="domain" description="C3H1-type" evidence="7">
    <location>
        <begin position="49"/>
        <end position="76"/>
    </location>
</feature>
<accession>A0A4S8MB38</accession>
<dbReference type="PROSITE" id="PS50089">
    <property type="entry name" value="ZF_RING_2"/>
    <property type="match status" value="1"/>
</dbReference>
<dbReference type="OrthoDB" id="250836at2759"/>